<dbReference type="CDD" id="cd02440">
    <property type="entry name" value="AdoMet_MTases"/>
    <property type="match status" value="1"/>
</dbReference>
<organism evidence="5 6">
    <name type="scientific">Aquariibacter albus</name>
    <dbReference type="NCBI Taxonomy" id="2759899"/>
    <lineage>
        <taxon>Bacteria</taxon>
        <taxon>Pseudomonadati</taxon>
        <taxon>Pseudomonadota</taxon>
        <taxon>Betaproteobacteria</taxon>
        <taxon>Burkholderiales</taxon>
        <taxon>Sphaerotilaceae</taxon>
        <taxon>Aquariibacter</taxon>
    </lineage>
</organism>
<gene>
    <name evidence="5" type="ORF">H4F90_02555</name>
</gene>
<dbReference type="Proteomes" id="UP000586093">
    <property type="component" value="Unassembled WGS sequence"/>
</dbReference>
<accession>A0A839HN77</accession>
<evidence type="ECO:0000256" key="1">
    <source>
        <dbReference type="ARBA" id="ARBA00022553"/>
    </source>
</evidence>
<evidence type="ECO:0000313" key="6">
    <source>
        <dbReference type="Proteomes" id="UP000586093"/>
    </source>
</evidence>
<dbReference type="PANTHER" id="PTHR32183:SF6">
    <property type="entry name" value="CYSTEINE SULFINATE DESULFINASE_CYSTEINE DESULFURASE AND RELATED ENZYMES"/>
    <property type="match status" value="1"/>
</dbReference>
<keyword evidence="3 5" id="KW-0808">Transferase</keyword>
<keyword evidence="4" id="KW-0949">S-adenosyl-L-methionine</keyword>
<evidence type="ECO:0000256" key="3">
    <source>
        <dbReference type="ARBA" id="ARBA00022679"/>
    </source>
</evidence>
<dbReference type="GO" id="GO:0032259">
    <property type="term" value="P:methylation"/>
    <property type="evidence" value="ECO:0007669"/>
    <property type="project" value="UniProtKB-KW"/>
</dbReference>
<comment type="caution">
    <text evidence="5">The sequence shown here is derived from an EMBL/GenBank/DDBJ whole genome shotgun (WGS) entry which is preliminary data.</text>
</comment>
<dbReference type="Pfam" id="PF05724">
    <property type="entry name" value="TPMT"/>
    <property type="match status" value="1"/>
</dbReference>
<evidence type="ECO:0000256" key="4">
    <source>
        <dbReference type="ARBA" id="ARBA00022691"/>
    </source>
</evidence>
<dbReference type="InterPro" id="IPR008854">
    <property type="entry name" value="TPMT"/>
</dbReference>
<dbReference type="Gene3D" id="3.40.50.150">
    <property type="entry name" value="Vaccinia Virus protein VP39"/>
    <property type="match status" value="1"/>
</dbReference>
<keyword evidence="1" id="KW-0597">Phosphoprotein</keyword>
<keyword evidence="6" id="KW-1185">Reference proteome</keyword>
<keyword evidence="2 5" id="KW-0489">Methyltransferase</keyword>
<dbReference type="EMBL" id="JACIVI010000001">
    <property type="protein sequence ID" value="MBB1160860.1"/>
    <property type="molecule type" value="Genomic_DNA"/>
</dbReference>
<evidence type="ECO:0000313" key="5">
    <source>
        <dbReference type="EMBL" id="MBB1160860.1"/>
    </source>
</evidence>
<dbReference type="PANTHER" id="PTHR32183">
    <property type="match status" value="1"/>
</dbReference>
<name>A0A839HN77_9BURK</name>
<dbReference type="PROSITE" id="PS51585">
    <property type="entry name" value="SAM_MT_TPMT"/>
    <property type="match status" value="1"/>
</dbReference>
<protein>
    <submittedName>
        <fullName evidence="5">Methyltransferase domain-containing protein</fullName>
    </submittedName>
</protein>
<dbReference type="SUPFAM" id="SSF53335">
    <property type="entry name" value="S-adenosyl-L-methionine-dependent methyltransferases"/>
    <property type="match status" value="1"/>
</dbReference>
<dbReference type="GO" id="GO:0008757">
    <property type="term" value="F:S-adenosylmethionine-dependent methyltransferase activity"/>
    <property type="evidence" value="ECO:0007669"/>
    <property type="project" value="InterPro"/>
</dbReference>
<evidence type="ECO:0000256" key="2">
    <source>
        <dbReference type="ARBA" id="ARBA00022603"/>
    </source>
</evidence>
<dbReference type="RefSeq" id="WP_182661189.1">
    <property type="nucleotide sequence ID" value="NZ_JACIVI010000001.1"/>
</dbReference>
<proteinExistence type="predicted"/>
<dbReference type="InterPro" id="IPR029063">
    <property type="entry name" value="SAM-dependent_MTases_sf"/>
</dbReference>
<dbReference type="AlphaFoldDB" id="A0A839HN77"/>
<reference evidence="5 6" key="1">
    <citation type="submission" date="2020-08" db="EMBL/GenBank/DDBJ databases">
        <title>Aquariorum lacteus gen. nov., sp. nov., a new member of the family Comamonadaceae, isolated from freshwater aquarium.</title>
        <authorList>
            <person name="Chun S.-J."/>
        </authorList>
    </citation>
    <scope>NUCLEOTIDE SEQUENCE [LARGE SCALE GENOMIC DNA]</scope>
    <source>
        <strain evidence="5 6">SJAQ100</strain>
    </source>
</reference>
<sequence length="203" mass="22701">MAGPTLAFWQQRFDTGQTGWDRGAPSPQLLDWLDRGQLQPCRIAVPGCGSGWEVAELARRGFDVTGLDYTPAAVERSRARCADQGLNARIVQADVLQHRPEAPFDAIYEQTCLCALHPEHWQTYAGQLHRWLRPGGLLAVLFMQVPNPEALASGLIQGPPYHCDIHGMRALLPEARWHWPKPPYVAVPHPNRGHELAVVLTRR</sequence>